<accession>A0A1G9FWP0</accession>
<dbReference type="EMBL" id="FNFE01000008">
    <property type="protein sequence ID" value="SDK92851.1"/>
    <property type="molecule type" value="Genomic_DNA"/>
</dbReference>
<keyword evidence="1" id="KW-0812">Transmembrane</keyword>
<gene>
    <name evidence="3" type="ORF">SAMN04515672_4322</name>
</gene>
<evidence type="ECO:0000256" key="1">
    <source>
        <dbReference type="SAM" id="Phobius"/>
    </source>
</evidence>
<feature type="domain" description="SHOCT" evidence="2">
    <location>
        <begin position="88"/>
        <end position="113"/>
    </location>
</feature>
<keyword evidence="1" id="KW-0472">Membrane</keyword>
<dbReference type="AlphaFoldDB" id="A0A1G9FWP0"/>
<dbReference type="Proteomes" id="UP000198882">
    <property type="component" value="Unassembled WGS sequence"/>
</dbReference>
<dbReference type="RefSeq" id="WP_090311625.1">
    <property type="nucleotide sequence ID" value="NZ_FNFE01000008.1"/>
</dbReference>
<name>A0A1G9FWP0_9EURY</name>
<reference evidence="4" key="1">
    <citation type="submission" date="2016-10" db="EMBL/GenBank/DDBJ databases">
        <authorList>
            <person name="Varghese N."/>
            <person name="Submissions S."/>
        </authorList>
    </citation>
    <scope>NUCLEOTIDE SEQUENCE [LARGE SCALE GENOMIC DNA]</scope>
    <source>
        <strain evidence="4">B4,CECT 8067,JCM 17497</strain>
    </source>
</reference>
<evidence type="ECO:0000259" key="2">
    <source>
        <dbReference type="Pfam" id="PF09851"/>
    </source>
</evidence>
<evidence type="ECO:0000313" key="3">
    <source>
        <dbReference type="EMBL" id="SDK92851.1"/>
    </source>
</evidence>
<protein>
    <submittedName>
        <fullName evidence="3">Putative membrane protein</fullName>
    </submittedName>
</protein>
<keyword evidence="4" id="KW-1185">Reference proteome</keyword>
<dbReference type="InterPro" id="IPR018649">
    <property type="entry name" value="SHOCT"/>
</dbReference>
<feature type="transmembrane region" description="Helical" evidence="1">
    <location>
        <begin position="7"/>
        <end position="33"/>
    </location>
</feature>
<organism evidence="3 4">
    <name type="scientific">Natronorubrum texcoconense</name>
    <dbReference type="NCBI Taxonomy" id="1095776"/>
    <lineage>
        <taxon>Archaea</taxon>
        <taxon>Methanobacteriati</taxon>
        <taxon>Methanobacteriota</taxon>
        <taxon>Stenosarchaea group</taxon>
        <taxon>Halobacteria</taxon>
        <taxon>Halobacteriales</taxon>
        <taxon>Natrialbaceae</taxon>
        <taxon>Natronorubrum</taxon>
    </lineage>
</organism>
<dbReference type="Pfam" id="PF09851">
    <property type="entry name" value="SHOCT"/>
    <property type="match status" value="1"/>
</dbReference>
<keyword evidence="1" id="KW-1133">Transmembrane helix</keyword>
<evidence type="ECO:0000313" key="4">
    <source>
        <dbReference type="Proteomes" id="UP000198882"/>
    </source>
</evidence>
<feature type="transmembrane region" description="Helical" evidence="1">
    <location>
        <begin position="53"/>
        <end position="74"/>
    </location>
</feature>
<sequence>MADDDTLLRILLLVVALVVLVPLLLMAVAWPMMGMWGGGHMWNGGTWNGPTGTGMWLIGWLPLLLLLVVGYLVYKAAARSARTEEDPALEELRLAYARGDLSDEEFEQRRERLQRDE</sequence>
<proteinExistence type="predicted"/>